<evidence type="ECO:0000259" key="7">
    <source>
        <dbReference type="Pfam" id="PF00155"/>
    </source>
</evidence>
<dbReference type="InterPro" id="IPR015422">
    <property type="entry name" value="PyrdxlP-dep_Trfase_small"/>
</dbReference>
<dbReference type="InterPro" id="IPR004839">
    <property type="entry name" value="Aminotransferase_I/II_large"/>
</dbReference>
<evidence type="ECO:0000256" key="6">
    <source>
        <dbReference type="RuleBase" id="RU000481"/>
    </source>
</evidence>
<dbReference type="RefSeq" id="WP_011393453.1">
    <property type="nucleotide sequence ID" value="NZ_DF238840.1"/>
</dbReference>
<dbReference type="Pfam" id="PF00155">
    <property type="entry name" value="Aminotran_1_2"/>
    <property type="match status" value="1"/>
</dbReference>
<dbReference type="CDD" id="cd00609">
    <property type="entry name" value="AAT_like"/>
    <property type="match status" value="1"/>
</dbReference>
<protein>
    <recommendedName>
        <fullName evidence="6">Aminotransferase</fullName>
        <ecNumber evidence="6">2.6.1.-</ecNumber>
    </recommendedName>
</protein>
<proteinExistence type="inferred from homology"/>
<comment type="cofactor">
    <cofactor evidence="1 6">
        <name>pyridoxal 5'-phosphate</name>
        <dbReference type="ChEBI" id="CHEBI:597326"/>
    </cofactor>
</comment>
<evidence type="ECO:0000256" key="1">
    <source>
        <dbReference type="ARBA" id="ARBA00001933"/>
    </source>
</evidence>
<dbReference type="EMBL" id="DF238840">
    <property type="protein sequence ID" value="GAF25137.1"/>
    <property type="molecule type" value="Genomic_DNA"/>
</dbReference>
<dbReference type="GeneID" id="45617998"/>
<dbReference type="Gene3D" id="3.90.1150.10">
    <property type="entry name" value="Aspartate Aminotransferase, domain 1"/>
    <property type="match status" value="1"/>
</dbReference>
<dbReference type="GO" id="GO:0008483">
    <property type="term" value="F:transaminase activity"/>
    <property type="evidence" value="ECO:0007669"/>
    <property type="project" value="UniProtKB-KW"/>
</dbReference>
<evidence type="ECO:0000256" key="2">
    <source>
        <dbReference type="ARBA" id="ARBA00007441"/>
    </source>
</evidence>
<dbReference type="Proteomes" id="UP000063718">
    <property type="component" value="Unassembled WGS sequence"/>
</dbReference>
<evidence type="ECO:0000256" key="4">
    <source>
        <dbReference type="ARBA" id="ARBA00022679"/>
    </source>
</evidence>
<dbReference type="InterPro" id="IPR050596">
    <property type="entry name" value="AspAT/PAT-like"/>
</dbReference>
<dbReference type="InterPro" id="IPR015424">
    <property type="entry name" value="PyrdxlP-dep_Trfase"/>
</dbReference>
<organism evidence="8">
    <name type="scientific">Moorella thermoacetica Y72</name>
    <dbReference type="NCBI Taxonomy" id="1325331"/>
    <lineage>
        <taxon>Bacteria</taxon>
        <taxon>Bacillati</taxon>
        <taxon>Bacillota</taxon>
        <taxon>Clostridia</taxon>
        <taxon>Neomoorellales</taxon>
        <taxon>Neomoorellaceae</taxon>
        <taxon>Neomoorella</taxon>
    </lineage>
</organism>
<dbReference type="EC" id="2.6.1.-" evidence="6"/>
<dbReference type="PANTHER" id="PTHR46383">
    <property type="entry name" value="ASPARTATE AMINOTRANSFERASE"/>
    <property type="match status" value="1"/>
</dbReference>
<dbReference type="PROSITE" id="PS00105">
    <property type="entry name" value="AA_TRANSFER_CLASS_1"/>
    <property type="match status" value="1"/>
</dbReference>
<name>A0A0S6U7R0_NEOTH</name>
<dbReference type="GO" id="GO:0006520">
    <property type="term" value="P:amino acid metabolic process"/>
    <property type="evidence" value="ECO:0007669"/>
    <property type="project" value="InterPro"/>
</dbReference>
<dbReference type="SUPFAM" id="SSF53383">
    <property type="entry name" value="PLP-dependent transferases"/>
    <property type="match status" value="1"/>
</dbReference>
<reference evidence="8" key="1">
    <citation type="journal article" date="2014" name="Gene">
        <title>Genome-guided analysis of transformation efficiency and carbon dioxide assimilation by Moorella thermoacetica Y72.</title>
        <authorList>
            <person name="Tsukahara K."/>
            <person name="Kita A."/>
            <person name="Nakashimada Y."/>
            <person name="Hoshino T."/>
            <person name="Murakami K."/>
        </authorList>
    </citation>
    <scope>NUCLEOTIDE SEQUENCE [LARGE SCALE GENOMIC DNA]</scope>
    <source>
        <strain evidence="8">Y72</strain>
    </source>
</reference>
<dbReference type="GO" id="GO:0030170">
    <property type="term" value="F:pyridoxal phosphate binding"/>
    <property type="evidence" value="ECO:0007669"/>
    <property type="project" value="InterPro"/>
</dbReference>
<feature type="domain" description="Aminotransferase class I/classII large" evidence="7">
    <location>
        <begin position="34"/>
        <end position="384"/>
    </location>
</feature>
<comment type="similarity">
    <text evidence="2 6">Belongs to the class-I pyridoxal-phosphate-dependent aminotransferase family.</text>
</comment>
<gene>
    <name evidence="8" type="ORF">MTY_0467</name>
</gene>
<sequence length="392" mass="42594">MFEKIFADKMANLGTETAFMVLAKAKALEAQGKEIIHLEIGEPDFATPRNIIDAGIRALNEGYTHYTPAPGLPEVRATIAEYATRQKGVHYDPEEVVIVPGGKPIMFFTILALVNPGDEVIYPNPGFPIYESVINFVGGKAVPLPIREENDFRLDVDELAGLITPKTKLLIINSPANPTGGVLTAEDIGRIADLVRGKNIVVLADEIYDRIVYDGARPVSIAAQPGMKDWTIILDGFSKTYAMTGWRIGYGLMHRELADRIAQLMVNSNSCTAAFTQKAAQEALTGPQDAAEAMVAEFKKRRDIIVDGLNSIPGITCKRPLGSFYVFPNIKGLGLSSQELEAFLMEKAGVAALSGTAFGKYGEGYLRLSYANSVENIEKALEKIAAAVKELR</sequence>
<keyword evidence="4 6" id="KW-0808">Transferase</keyword>
<dbReference type="Gene3D" id="3.40.640.10">
    <property type="entry name" value="Type I PLP-dependent aspartate aminotransferase-like (Major domain)"/>
    <property type="match status" value="1"/>
</dbReference>
<keyword evidence="5" id="KW-0663">Pyridoxal phosphate</keyword>
<dbReference type="FunFam" id="3.40.640.10:FF:000033">
    <property type="entry name" value="Aspartate aminotransferase"/>
    <property type="match status" value="1"/>
</dbReference>
<dbReference type="InterPro" id="IPR004838">
    <property type="entry name" value="NHTrfase_class1_PyrdxlP-BS"/>
</dbReference>
<evidence type="ECO:0000256" key="3">
    <source>
        <dbReference type="ARBA" id="ARBA00022576"/>
    </source>
</evidence>
<dbReference type="PANTHER" id="PTHR46383:SF1">
    <property type="entry name" value="ASPARTATE AMINOTRANSFERASE"/>
    <property type="match status" value="1"/>
</dbReference>
<evidence type="ECO:0000313" key="8">
    <source>
        <dbReference type="EMBL" id="GAF25137.1"/>
    </source>
</evidence>
<keyword evidence="3 6" id="KW-0032">Aminotransferase</keyword>
<accession>A0A0S6U7R0</accession>
<dbReference type="InterPro" id="IPR015421">
    <property type="entry name" value="PyrdxlP-dep_Trfase_major"/>
</dbReference>
<evidence type="ECO:0000256" key="5">
    <source>
        <dbReference type="ARBA" id="ARBA00022898"/>
    </source>
</evidence>
<dbReference type="AlphaFoldDB" id="A0A0S6U7R0"/>